<proteinExistence type="predicted"/>
<dbReference type="RefSeq" id="WP_155203955.1">
    <property type="nucleotide sequence ID" value="NZ_JBNGGZ010000002.1"/>
</dbReference>
<dbReference type="Pfam" id="PF13604">
    <property type="entry name" value="AAA_30"/>
    <property type="match status" value="1"/>
</dbReference>
<dbReference type="Gene3D" id="3.40.50.300">
    <property type="entry name" value="P-loop containing nucleotide triphosphate hydrolases"/>
    <property type="match status" value="2"/>
</dbReference>
<dbReference type="GeneID" id="303257626"/>
<dbReference type="SUPFAM" id="SSF52540">
    <property type="entry name" value="P-loop containing nucleoside triphosphate hydrolases"/>
    <property type="match status" value="2"/>
</dbReference>
<comment type="caution">
    <text evidence="2">The sequence shown here is derived from an EMBL/GenBank/DDBJ whole genome shotgun (WGS) entry which is preliminary data.</text>
</comment>
<dbReference type="AlphaFoldDB" id="A0A844KCW8"/>
<dbReference type="EMBL" id="WNAF01000002">
    <property type="protein sequence ID" value="MTR76285.1"/>
    <property type="molecule type" value="Genomic_DNA"/>
</dbReference>
<organism evidence="2 3">
    <name type="scientific">Mediterraneibacter faecis</name>
    <dbReference type="NCBI Taxonomy" id="592978"/>
    <lineage>
        <taxon>Bacteria</taxon>
        <taxon>Bacillati</taxon>
        <taxon>Bacillota</taxon>
        <taxon>Clostridia</taxon>
        <taxon>Lachnospirales</taxon>
        <taxon>Lachnospiraceae</taxon>
        <taxon>Mediterraneibacter</taxon>
    </lineage>
</organism>
<name>A0A844KCW8_9FIRM</name>
<evidence type="ECO:0000313" key="2">
    <source>
        <dbReference type="EMBL" id="MTR76285.1"/>
    </source>
</evidence>
<reference evidence="2 3" key="1">
    <citation type="journal article" date="2019" name="Nat. Med.">
        <title>A library of human gut bacterial isolates paired with longitudinal multiomics data enables mechanistic microbiome research.</title>
        <authorList>
            <person name="Poyet M."/>
            <person name="Groussin M."/>
            <person name="Gibbons S.M."/>
            <person name="Avila-Pacheco J."/>
            <person name="Jiang X."/>
            <person name="Kearney S.M."/>
            <person name="Perrotta A.R."/>
            <person name="Berdy B."/>
            <person name="Zhao S."/>
            <person name="Lieberman T.D."/>
            <person name="Swanson P.K."/>
            <person name="Smith M."/>
            <person name="Roesemann S."/>
            <person name="Alexander J.E."/>
            <person name="Rich S.A."/>
            <person name="Livny J."/>
            <person name="Vlamakis H."/>
            <person name="Clish C."/>
            <person name="Bullock K."/>
            <person name="Deik A."/>
            <person name="Scott J."/>
            <person name="Pierce K.A."/>
            <person name="Xavier R.J."/>
            <person name="Alm E.J."/>
        </authorList>
    </citation>
    <scope>NUCLEOTIDE SEQUENCE [LARGE SCALE GENOMIC DNA]</scope>
    <source>
        <strain evidence="2 3">BIOML-A1</strain>
    </source>
</reference>
<keyword evidence="3" id="KW-1185">Reference proteome</keyword>
<gene>
    <name evidence="2" type="ORF">GMD21_06285</name>
</gene>
<dbReference type="Pfam" id="PF13538">
    <property type="entry name" value="UvrD_C_2"/>
    <property type="match status" value="1"/>
</dbReference>
<accession>A0A844KCW8</accession>
<sequence length="904" mass="103560">MSTIDDRILNIDRVICRHIGSADFSPRGAVSQDVLAQLRNFLEHIMLKFYANGGDIDNTYENICKAIEFVQTRGDLKLLYKFHDYLQIVASHYTLDEENSERLMLKYYKYLLGTRILLREKCGLEVLSNLEKFPLNVDKNLQEYYERISNKVDRYDTRLAGSGEKYYIQKIKPFFVGGKIYYEVTFTPANDYSSKSNRVIAFTRINVTDNYAAKFHLVNDSIEMLGKTMPIIIIVGWEVAIRDCEYQNFISVVTGTRTKPSYLEQRVISGFLSCTGFSLCDLMDFPDNEYRKLVRSWKEELRSTSFIDVLASCRKIIKSKSAGQNVLRYLLYSMNNVVIKCQKQMTKNENLSKLYLQNGCIPFDTMPFINSPIGHNPRMGALFDCIPIKDRKHELLARLVRNNTEIQGQLFTTVRDIVGFDDIPTLAEQYNDALWFGHREYSKLVIENGQIFINGYKQDTCNIIRKLKSLSVNGIQNYTGTVEAWLNGAGSGVDSEEKREALKQMFSQSQVAIVYGSAGVGKSTLINHVAHFFSEKNKLFLSQTNPAVDNLKRRVTAASCTFSTIKRFLTKRDVRTNYDLLVIDECSTVSNSDMKKVLEKATFQLLLLVGDTYQINSIRFGNWFAVVRKFIPESAVFELNSPYRSSNEGLLTLWSRVRNMDDTIMELIARQEYSISLDTSIFNPAEEDEIILCLNYDGLYGINNINRFLQESNPNPSVTWGIQQYKIGDPILFNDSDRFSPVIYNNMKGKVVGIQVFDEDDISGYIQFDIELNKIINGLDAMGCDFELLENSENGNSIIRFIVNKTKSVDEDDSSNSRAVVPFQVAYAVSIHKAQGLEYSSVKIVITDEIDELITHNIFYTAITRAQNKLKIYWTPEVEHKVLTSIKPRDIKKDVGILRKYLLQ</sequence>
<evidence type="ECO:0000259" key="1">
    <source>
        <dbReference type="Pfam" id="PF13538"/>
    </source>
</evidence>
<dbReference type="CDD" id="cd18809">
    <property type="entry name" value="SF1_C_RecD"/>
    <property type="match status" value="1"/>
</dbReference>
<dbReference type="Proteomes" id="UP000448177">
    <property type="component" value="Unassembled WGS sequence"/>
</dbReference>
<dbReference type="InterPro" id="IPR027417">
    <property type="entry name" value="P-loop_NTPase"/>
</dbReference>
<dbReference type="InterPro" id="IPR027785">
    <property type="entry name" value="UvrD-like_helicase_C"/>
</dbReference>
<protein>
    <submittedName>
        <fullName evidence="2">AAA family ATPase</fullName>
    </submittedName>
</protein>
<feature type="domain" description="UvrD-like helicase C-terminal" evidence="1">
    <location>
        <begin position="826"/>
        <end position="870"/>
    </location>
</feature>
<evidence type="ECO:0000313" key="3">
    <source>
        <dbReference type="Proteomes" id="UP000448177"/>
    </source>
</evidence>